<feature type="region of interest" description="Disordered" evidence="1">
    <location>
        <begin position="90"/>
        <end position="117"/>
    </location>
</feature>
<name>A0AAW0DQY2_9AGAR</name>
<accession>A0AAW0DQY2</accession>
<protein>
    <submittedName>
        <fullName evidence="2">Uncharacterized protein</fullName>
    </submittedName>
</protein>
<feature type="region of interest" description="Disordered" evidence="1">
    <location>
        <begin position="351"/>
        <end position="419"/>
    </location>
</feature>
<dbReference type="Proteomes" id="UP001362999">
    <property type="component" value="Unassembled WGS sequence"/>
</dbReference>
<proteinExistence type="predicted"/>
<reference evidence="2 3" key="1">
    <citation type="journal article" date="2024" name="J Genomics">
        <title>Draft genome sequencing and assembly of Favolaschia claudopus CIRM-BRFM 2984 isolated from oak limbs.</title>
        <authorList>
            <person name="Navarro D."/>
            <person name="Drula E."/>
            <person name="Chaduli D."/>
            <person name="Cazenave R."/>
            <person name="Ahrendt S."/>
            <person name="Wang J."/>
            <person name="Lipzen A."/>
            <person name="Daum C."/>
            <person name="Barry K."/>
            <person name="Grigoriev I.V."/>
            <person name="Favel A."/>
            <person name="Rosso M.N."/>
            <person name="Martin F."/>
        </authorList>
    </citation>
    <scope>NUCLEOTIDE SEQUENCE [LARGE SCALE GENOMIC DNA]</scope>
    <source>
        <strain evidence="2 3">CIRM-BRFM 2984</strain>
    </source>
</reference>
<organism evidence="2 3">
    <name type="scientific">Favolaschia claudopus</name>
    <dbReference type="NCBI Taxonomy" id="2862362"/>
    <lineage>
        <taxon>Eukaryota</taxon>
        <taxon>Fungi</taxon>
        <taxon>Dikarya</taxon>
        <taxon>Basidiomycota</taxon>
        <taxon>Agaricomycotina</taxon>
        <taxon>Agaricomycetes</taxon>
        <taxon>Agaricomycetidae</taxon>
        <taxon>Agaricales</taxon>
        <taxon>Marasmiineae</taxon>
        <taxon>Mycenaceae</taxon>
        <taxon>Favolaschia</taxon>
    </lineage>
</organism>
<gene>
    <name evidence="2" type="ORF">R3P38DRAFT_2761426</name>
</gene>
<evidence type="ECO:0000313" key="3">
    <source>
        <dbReference type="Proteomes" id="UP001362999"/>
    </source>
</evidence>
<feature type="region of interest" description="Disordered" evidence="1">
    <location>
        <begin position="173"/>
        <end position="220"/>
    </location>
</feature>
<dbReference type="EMBL" id="JAWWNJ010000006">
    <property type="protein sequence ID" value="KAK7053670.1"/>
    <property type="molecule type" value="Genomic_DNA"/>
</dbReference>
<evidence type="ECO:0000313" key="2">
    <source>
        <dbReference type="EMBL" id="KAK7053670.1"/>
    </source>
</evidence>
<feature type="compositionally biased region" description="Acidic residues" evidence="1">
    <location>
        <begin position="351"/>
        <end position="362"/>
    </location>
</feature>
<comment type="caution">
    <text evidence="2">The sequence shown here is derived from an EMBL/GenBank/DDBJ whole genome shotgun (WGS) entry which is preliminary data.</text>
</comment>
<feature type="compositionally biased region" description="Polar residues" evidence="1">
    <location>
        <begin position="385"/>
        <end position="396"/>
    </location>
</feature>
<sequence length="419" mass="46031">MQLRRQYETAGALSQYLVAALGPPPKSLVDRACPFDNTRHCITIYTAQKGPKRDPKRVGEYTMAVRHIASPAGPCLMVFFAQCVVVNDEDDEENGNDGRHRTRPQGPHCRPRTSTVPSERINLLIAGMEDVESTYPKKASPEEKIKIAITMGKAARAAWEATAGMRDEVSNDEPVAAPRLGKGKSRATHRVSPSPAPLIGKGKGKAKTAPRVRSPSPTEHVDEMDQYSALAFDTRNLPSRVVTLVFYHKEGSSPLLYVVLLRFLGCFQLDYFQVAKKVKAVGRQAVPYVRYSVYERVYTPADPAIPINMTTRGAYMIYKLASLSDAHCPGIDEWKTKAQASAAQFLPDSDSSDVEIIDDSDSESSSVIEISSDEEPGPSRRRVTGSKSAQATTSKLLNKRKRKPNGAADTEAGPSKRRR</sequence>
<dbReference type="AlphaFoldDB" id="A0AAW0DQY2"/>
<evidence type="ECO:0000256" key="1">
    <source>
        <dbReference type="SAM" id="MobiDB-lite"/>
    </source>
</evidence>
<keyword evidence="3" id="KW-1185">Reference proteome</keyword>